<dbReference type="RefSeq" id="WP_378406482.1">
    <property type="nucleotide sequence ID" value="NZ_JBHTCS010000017.1"/>
</dbReference>
<evidence type="ECO:0000256" key="1">
    <source>
        <dbReference type="SAM" id="MobiDB-lite"/>
    </source>
</evidence>
<feature type="region of interest" description="Disordered" evidence="1">
    <location>
        <begin position="264"/>
        <end position="309"/>
    </location>
</feature>
<dbReference type="Proteomes" id="UP001596484">
    <property type="component" value="Unassembled WGS sequence"/>
</dbReference>
<evidence type="ECO:0000313" key="3">
    <source>
        <dbReference type="Proteomes" id="UP001596484"/>
    </source>
</evidence>
<dbReference type="EMBL" id="JBHTCS010000017">
    <property type="protein sequence ID" value="MFC7449488.1"/>
    <property type="molecule type" value="Genomic_DNA"/>
</dbReference>
<comment type="caution">
    <text evidence="2">The sequence shown here is derived from an EMBL/GenBank/DDBJ whole genome shotgun (WGS) entry which is preliminary data.</text>
</comment>
<organism evidence="2 3">
    <name type="scientific">Rhodococcus daqingensis</name>
    <dbReference type="NCBI Taxonomy" id="2479363"/>
    <lineage>
        <taxon>Bacteria</taxon>
        <taxon>Bacillati</taxon>
        <taxon>Actinomycetota</taxon>
        <taxon>Actinomycetes</taxon>
        <taxon>Mycobacteriales</taxon>
        <taxon>Nocardiaceae</taxon>
        <taxon>Rhodococcus</taxon>
    </lineage>
</organism>
<feature type="compositionally biased region" description="Pro residues" evidence="1">
    <location>
        <begin position="356"/>
        <end position="365"/>
    </location>
</feature>
<accession>A0ABW2S052</accession>
<feature type="region of interest" description="Disordered" evidence="1">
    <location>
        <begin position="322"/>
        <end position="365"/>
    </location>
</feature>
<protein>
    <submittedName>
        <fullName evidence="2">Uncharacterized protein</fullName>
    </submittedName>
</protein>
<keyword evidence="3" id="KW-1185">Reference proteome</keyword>
<reference evidence="3" key="1">
    <citation type="journal article" date="2019" name="Int. J. Syst. Evol. Microbiol.">
        <title>The Global Catalogue of Microorganisms (GCM) 10K type strain sequencing project: providing services to taxonomists for standard genome sequencing and annotation.</title>
        <authorList>
            <consortium name="The Broad Institute Genomics Platform"/>
            <consortium name="The Broad Institute Genome Sequencing Center for Infectious Disease"/>
            <person name="Wu L."/>
            <person name="Ma J."/>
        </authorList>
    </citation>
    <scope>NUCLEOTIDE SEQUENCE [LARGE SCALE GENOMIC DNA]</scope>
    <source>
        <strain evidence="3">ICMP 19430</strain>
    </source>
</reference>
<proteinExistence type="predicted"/>
<sequence length="365" mass="36408">MRESVGVTLGKEGVRAVLVDTDVPGLGPVDSRFEDRGGDDVGLAVSAADQMVDRARHIGLDPVAVGIVAADPEAAVAIEAQLRHSGLPSVAVVGAAEARLAFLRAMPELASARTALVLAEWPGEVLAHAVDLRSGVAQAGVERVTAGTFADVTATTALLDQMRSDVPRGRVAVVVLGIRPSEASVIGTAAADLGLASVVPYAGRWHLATGAAISAAAGQISAPAAFAPPSGEAKALPKGRVLAGAAAVVAVLLAGLGAVLAAPAPTSTPGPVVPTSSERNDISELKSPGQPGDPCARAGAPSPGPTIEPAAWRAGELRYSVRLVSDPDPSQPEPAELPSNRAPRASGVPGTFGAPGTPPADPCGR</sequence>
<gene>
    <name evidence="2" type="ORF">ACFQS9_16445</name>
</gene>
<name>A0ABW2S052_9NOCA</name>
<evidence type="ECO:0000313" key="2">
    <source>
        <dbReference type="EMBL" id="MFC7449488.1"/>
    </source>
</evidence>